<name>A0A2G6K7M8_9ACTN</name>
<dbReference type="EMBL" id="PDSL01000071">
    <property type="protein sequence ID" value="PIE31635.1"/>
    <property type="molecule type" value="Genomic_DNA"/>
</dbReference>
<dbReference type="Pfam" id="PF13242">
    <property type="entry name" value="Hydrolase_like"/>
    <property type="match status" value="1"/>
</dbReference>
<comment type="caution">
    <text evidence="1">The sequence shown here is derived from an EMBL/GenBank/DDBJ whole genome shotgun (WGS) entry which is preliminary data.</text>
</comment>
<organism evidence="1 2">
    <name type="scientific">Ilumatobacter coccineus</name>
    <dbReference type="NCBI Taxonomy" id="467094"/>
    <lineage>
        <taxon>Bacteria</taxon>
        <taxon>Bacillati</taxon>
        <taxon>Actinomycetota</taxon>
        <taxon>Acidimicrobiia</taxon>
        <taxon>Acidimicrobiales</taxon>
        <taxon>Ilumatobacteraceae</taxon>
        <taxon>Ilumatobacter</taxon>
    </lineage>
</organism>
<dbReference type="InterPro" id="IPR023214">
    <property type="entry name" value="HAD_sf"/>
</dbReference>
<dbReference type="SUPFAM" id="SSF56784">
    <property type="entry name" value="HAD-like"/>
    <property type="match status" value="1"/>
</dbReference>
<keyword evidence="1" id="KW-0378">Hydrolase</keyword>
<dbReference type="Pfam" id="PF13344">
    <property type="entry name" value="Hydrolase_6"/>
    <property type="match status" value="1"/>
</dbReference>
<dbReference type="Gene3D" id="3.40.50.1000">
    <property type="entry name" value="HAD superfamily/HAD-like"/>
    <property type="match status" value="2"/>
</dbReference>
<dbReference type="PANTHER" id="PTHR19288">
    <property type="entry name" value="4-NITROPHENYLPHOSPHATASE-RELATED"/>
    <property type="match status" value="1"/>
</dbReference>
<evidence type="ECO:0000313" key="1">
    <source>
        <dbReference type="EMBL" id="PIE31635.1"/>
    </source>
</evidence>
<dbReference type="GO" id="GO:0016791">
    <property type="term" value="F:phosphatase activity"/>
    <property type="evidence" value="ECO:0007669"/>
    <property type="project" value="TreeGrafter"/>
</dbReference>
<evidence type="ECO:0000313" key="2">
    <source>
        <dbReference type="Proteomes" id="UP000230914"/>
    </source>
</evidence>
<dbReference type="InterPro" id="IPR006357">
    <property type="entry name" value="HAD-SF_hydro_IIA"/>
</dbReference>
<reference evidence="1 2" key="1">
    <citation type="submission" date="2017-10" db="EMBL/GenBank/DDBJ databases">
        <title>Novel microbial diversity and functional potential in the marine mammal oral microbiome.</title>
        <authorList>
            <person name="Dudek N.K."/>
            <person name="Sun C.L."/>
            <person name="Burstein D."/>
            <person name="Kantor R.S."/>
            <person name="Aliaga Goltsman D.S."/>
            <person name="Bik E.M."/>
            <person name="Thomas B.C."/>
            <person name="Banfield J.F."/>
            <person name="Relman D.A."/>
        </authorList>
    </citation>
    <scope>NUCLEOTIDE SEQUENCE [LARGE SCALE GENOMIC DNA]</scope>
    <source>
        <strain evidence="1">DOLJORAL78_61_10</strain>
    </source>
</reference>
<accession>A0A2G6K7M8</accession>
<dbReference type="Proteomes" id="UP000230914">
    <property type="component" value="Unassembled WGS sequence"/>
</dbReference>
<sequence>MKPGSPDIVLCDLDGVVWLAHTPIAGAPEAIARLRDEGITVVFVTNNSGPTIAQHEAALAKIGIPAEGAVVSSALAGAFLVNPGERVLTVGGPGVVEAVTARGAIPVDPRDEPGEVDAVVVGLRRDFDYSMMDRAASAIRAGARYVATNSDATYPTPTGAQPGAGSLVAAVTTASGTEPIFGGKPHTPIGRVVQELVGERWDLDRVVVIGDRVSTDGDFARALGCRYGLVRSGVTPPGAVVDTPVAYDTPSIAELADLLIAERRGEG</sequence>
<protein>
    <submittedName>
        <fullName evidence="1">HAD family hydrolase</fullName>
    </submittedName>
</protein>
<dbReference type="InterPro" id="IPR036412">
    <property type="entry name" value="HAD-like_sf"/>
</dbReference>
<dbReference type="AlphaFoldDB" id="A0A2G6K7M8"/>
<proteinExistence type="predicted"/>
<dbReference type="GO" id="GO:0005737">
    <property type="term" value="C:cytoplasm"/>
    <property type="evidence" value="ECO:0007669"/>
    <property type="project" value="TreeGrafter"/>
</dbReference>
<dbReference type="NCBIfam" id="TIGR01460">
    <property type="entry name" value="HAD-SF-IIA"/>
    <property type="match status" value="1"/>
</dbReference>
<dbReference type="PANTHER" id="PTHR19288:SF46">
    <property type="entry name" value="HALOACID DEHALOGENASE-LIKE HYDROLASE DOMAIN-CONTAINING PROTEIN 2"/>
    <property type="match status" value="1"/>
</dbReference>
<gene>
    <name evidence="1" type="ORF">CSA55_05280</name>
</gene>